<dbReference type="PIRSF" id="PIRSF001589">
    <property type="entry name" value="Asn_synthetase_glu-h"/>
    <property type="match status" value="1"/>
</dbReference>
<dbReference type="Pfam" id="PF13537">
    <property type="entry name" value="GATase_7"/>
    <property type="match status" value="1"/>
</dbReference>
<dbReference type="InterPro" id="IPR050795">
    <property type="entry name" value="Asn_Synthetase"/>
</dbReference>
<dbReference type="Gene3D" id="3.40.50.620">
    <property type="entry name" value="HUPs"/>
    <property type="match status" value="1"/>
</dbReference>
<dbReference type="SUPFAM" id="SSF56235">
    <property type="entry name" value="N-terminal nucleophile aminohydrolases (Ntn hydrolases)"/>
    <property type="match status" value="1"/>
</dbReference>
<dbReference type="InterPro" id="IPR006426">
    <property type="entry name" value="Asn_synth_AEB"/>
</dbReference>
<dbReference type="GO" id="GO:0005524">
    <property type="term" value="F:ATP binding"/>
    <property type="evidence" value="ECO:0007669"/>
    <property type="project" value="UniProtKB-KW"/>
</dbReference>
<keyword evidence="3" id="KW-0436">Ligase</keyword>
<evidence type="ECO:0000313" key="11">
    <source>
        <dbReference type="EMBL" id="QHU26379.1"/>
    </source>
</evidence>
<dbReference type="GO" id="GO:0006529">
    <property type="term" value="P:asparagine biosynthetic process"/>
    <property type="evidence" value="ECO:0007669"/>
    <property type="project" value="UniProtKB-KW"/>
</dbReference>
<dbReference type="AlphaFoldDB" id="A0A6C0L619"/>
<keyword evidence="7" id="KW-0061">Asparagine biosynthesis</keyword>
<sequence>MRALEWPECLKASRPKHIHQYKNSMCGIWAYVYTTKNTQDFWTTGVKNLIARGPEGVEFKEYDNSMWAFTRLAINGLTKQGMQPFFSPCGTLSWMCNGEIYNSSMIEQTHSMQLKSGSDCECIGPLYDAVDGNPVALARALDGVFAFVLRDAKGVTVVGRDPYGVRPLFWGEDLDGGLFFASERKAIQDFVQQTYVFPPGEVWTVGATIVKRKYHVTPWLKLPLAVDPMPLVRAALEEAVIKRICTTERPIAGLLSGGLDSSLVCAIAQKYLKIYGKPPLQTFSIGLAGSTDIEYAKKAAEFIGSLHTEVIVTADEMFAAIPQVIRDIESYDITTVRASVGNWLVAKYIRENTDCKVVLNGDGSDEVWGSYKYFRKAPSGEAFEAECQRLLDDIHLYDVLRSDRSISSHGLEPRTPFLDKQFVAMAMAVPTEYRRPTGGCVEVTCEKWFLRKAFEGENLLPASVLWRTKEAFSDGVSSTEKSWYQEIQERVAVTGCNDCNDWNDWNVCNAWENDATRFSPVPHTAEAYWYRILFNKHYINVGDCWPYWMPRWSPETTDPSARTLE</sequence>
<accession>A0A6C0L619</accession>
<dbReference type="Gene3D" id="3.60.20.10">
    <property type="entry name" value="Glutamine Phosphoribosylpyrophosphate, subunit 1, domain 1"/>
    <property type="match status" value="1"/>
</dbReference>
<dbReference type="InterPro" id="IPR014729">
    <property type="entry name" value="Rossmann-like_a/b/a_fold"/>
</dbReference>
<evidence type="ECO:0000256" key="1">
    <source>
        <dbReference type="ARBA" id="ARBA00005187"/>
    </source>
</evidence>
<evidence type="ECO:0000256" key="3">
    <source>
        <dbReference type="ARBA" id="ARBA00022598"/>
    </source>
</evidence>
<evidence type="ECO:0000256" key="8">
    <source>
        <dbReference type="ARBA" id="ARBA00030234"/>
    </source>
</evidence>
<evidence type="ECO:0000259" key="10">
    <source>
        <dbReference type="PROSITE" id="PS51278"/>
    </source>
</evidence>
<dbReference type="InterPro" id="IPR001962">
    <property type="entry name" value="Asn_synthase"/>
</dbReference>
<evidence type="ECO:0000256" key="9">
    <source>
        <dbReference type="ARBA" id="ARBA00048741"/>
    </source>
</evidence>
<proteinExistence type="predicted"/>
<feature type="domain" description="Glutamine amidotransferase type-2" evidence="10">
    <location>
        <begin position="26"/>
        <end position="208"/>
    </location>
</feature>
<dbReference type="GO" id="GO:0005829">
    <property type="term" value="C:cytosol"/>
    <property type="evidence" value="ECO:0007669"/>
    <property type="project" value="TreeGrafter"/>
</dbReference>
<keyword evidence="6" id="KW-0067">ATP-binding</keyword>
<evidence type="ECO:0000256" key="6">
    <source>
        <dbReference type="ARBA" id="ARBA00022840"/>
    </source>
</evidence>
<evidence type="ECO:0000256" key="5">
    <source>
        <dbReference type="ARBA" id="ARBA00022741"/>
    </source>
</evidence>
<dbReference type="EC" id="6.3.5.4" evidence="2"/>
<organism evidence="11">
    <name type="scientific">viral metagenome</name>
    <dbReference type="NCBI Taxonomy" id="1070528"/>
    <lineage>
        <taxon>unclassified sequences</taxon>
        <taxon>metagenomes</taxon>
        <taxon>organismal metagenomes</taxon>
    </lineage>
</organism>
<dbReference type="PANTHER" id="PTHR11772:SF23">
    <property type="entry name" value="ASPARAGINE SYNTHETASE [GLUTAMINE-HYDROLYZING]"/>
    <property type="match status" value="1"/>
</dbReference>
<comment type="catalytic activity">
    <reaction evidence="9">
        <text>L-aspartate + L-glutamine + ATP + H2O = L-asparagine + L-glutamate + AMP + diphosphate + H(+)</text>
        <dbReference type="Rhea" id="RHEA:12228"/>
        <dbReference type="ChEBI" id="CHEBI:15377"/>
        <dbReference type="ChEBI" id="CHEBI:15378"/>
        <dbReference type="ChEBI" id="CHEBI:29985"/>
        <dbReference type="ChEBI" id="CHEBI:29991"/>
        <dbReference type="ChEBI" id="CHEBI:30616"/>
        <dbReference type="ChEBI" id="CHEBI:33019"/>
        <dbReference type="ChEBI" id="CHEBI:58048"/>
        <dbReference type="ChEBI" id="CHEBI:58359"/>
        <dbReference type="ChEBI" id="CHEBI:456215"/>
        <dbReference type="EC" id="6.3.5.4"/>
    </reaction>
</comment>
<reference evidence="11" key="1">
    <citation type="journal article" date="2020" name="Nature">
        <title>Giant virus diversity and host interactions through global metagenomics.</title>
        <authorList>
            <person name="Schulz F."/>
            <person name="Roux S."/>
            <person name="Paez-Espino D."/>
            <person name="Jungbluth S."/>
            <person name="Walsh D.A."/>
            <person name="Denef V.J."/>
            <person name="McMahon K.D."/>
            <person name="Konstantinidis K.T."/>
            <person name="Eloe-Fadrosh E.A."/>
            <person name="Kyrpides N.C."/>
            <person name="Woyke T."/>
        </authorList>
    </citation>
    <scope>NUCLEOTIDE SEQUENCE</scope>
    <source>
        <strain evidence="11">GVMAG-M-3300027759-16</strain>
    </source>
</reference>
<protein>
    <recommendedName>
        <fullName evidence="2">asparagine synthase (glutamine-hydrolyzing)</fullName>
        <ecNumber evidence="2">6.3.5.4</ecNumber>
    </recommendedName>
    <alternativeName>
        <fullName evidence="8">Glutamine-dependent asparagine synthetase</fullName>
    </alternativeName>
</protein>
<keyword evidence="5" id="KW-0547">Nucleotide-binding</keyword>
<evidence type="ECO:0000256" key="4">
    <source>
        <dbReference type="ARBA" id="ARBA00022605"/>
    </source>
</evidence>
<dbReference type="EMBL" id="MN740439">
    <property type="protein sequence ID" value="QHU26379.1"/>
    <property type="molecule type" value="Genomic_DNA"/>
</dbReference>
<keyword evidence="4" id="KW-0028">Amino-acid biosynthesis</keyword>
<dbReference type="InterPro" id="IPR017932">
    <property type="entry name" value="GATase_2_dom"/>
</dbReference>
<evidence type="ECO:0000256" key="7">
    <source>
        <dbReference type="ARBA" id="ARBA00022888"/>
    </source>
</evidence>
<dbReference type="GO" id="GO:0004066">
    <property type="term" value="F:asparagine synthase (glutamine-hydrolyzing) activity"/>
    <property type="evidence" value="ECO:0007669"/>
    <property type="project" value="UniProtKB-EC"/>
</dbReference>
<dbReference type="Pfam" id="PF00733">
    <property type="entry name" value="Asn_synthase"/>
    <property type="match status" value="1"/>
</dbReference>
<evidence type="ECO:0000256" key="2">
    <source>
        <dbReference type="ARBA" id="ARBA00012737"/>
    </source>
</evidence>
<dbReference type="PROSITE" id="PS51278">
    <property type="entry name" value="GATASE_TYPE_2"/>
    <property type="match status" value="1"/>
</dbReference>
<comment type="pathway">
    <text evidence="1">Amino-acid biosynthesis; L-asparagine biosynthesis; L-asparagine from L-aspartate (L-Gln route): step 1/1.</text>
</comment>
<dbReference type="InterPro" id="IPR029055">
    <property type="entry name" value="Ntn_hydrolases_N"/>
</dbReference>
<dbReference type="CDD" id="cd01991">
    <property type="entry name" value="Asn_synthase_B_C"/>
    <property type="match status" value="1"/>
</dbReference>
<name>A0A6C0L619_9ZZZZ</name>
<dbReference type="PANTHER" id="PTHR11772">
    <property type="entry name" value="ASPARAGINE SYNTHETASE"/>
    <property type="match status" value="1"/>
</dbReference>
<dbReference type="SUPFAM" id="SSF52402">
    <property type="entry name" value="Adenine nucleotide alpha hydrolases-like"/>
    <property type="match status" value="1"/>
</dbReference>